<organism evidence="2 3">
    <name type="scientific">Haloechinothrix salitolerans</name>
    <dbReference type="NCBI Taxonomy" id="926830"/>
    <lineage>
        <taxon>Bacteria</taxon>
        <taxon>Bacillati</taxon>
        <taxon>Actinomycetota</taxon>
        <taxon>Actinomycetes</taxon>
        <taxon>Pseudonocardiales</taxon>
        <taxon>Pseudonocardiaceae</taxon>
        <taxon>Haloechinothrix</taxon>
    </lineage>
</organism>
<dbReference type="Gene3D" id="3.30.110.190">
    <property type="match status" value="1"/>
</dbReference>
<feature type="compositionally biased region" description="Basic and acidic residues" evidence="1">
    <location>
        <begin position="1"/>
        <end position="11"/>
    </location>
</feature>
<proteinExistence type="predicted"/>
<gene>
    <name evidence="2" type="ORF">ACFQGD_29605</name>
</gene>
<evidence type="ECO:0000313" key="2">
    <source>
        <dbReference type="EMBL" id="MFC6871287.1"/>
    </source>
</evidence>
<dbReference type="RefSeq" id="WP_345404183.1">
    <property type="nucleotide sequence ID" value="NZ_BAABLA010000117.1"/>
</dbReference>
<evidence type="ECO:0000256" key="1">
    <source>
        <dbReference type="SAM" id="MobiDB-lite"/>
    </source>
</evidence>
<comment type="caution">
    <text evidence="2">The sequence shown here is derived from an EMBL/GenBank/DDBJ whole genome shotgun (WGS) entry which is preliminary data.</text>
</comment>
<evidence type="ECO:0000313" key="3">
    <source>
        <dbReference type="Proteomes" id="UP001596337"/>
    </source>
</evidence>
<protein>
    <submittedName>
        <fullName evidence="2">DUF4393 domain-containing protein</fullName>
    </submittedName>
</protein>
<dbReference type="Proteomes" id="UP001596337">
    <property type="component" value="Unassembled WGS sequence"/>
</dbReference>
<keyword evidence="3" id="KW-1185">Reference proteome</keyword>
<sequence>MAQHVTDDEGGKNLPDGRNLPARADEAENHEVGLLDGVSGLARVAATGWWRATSAVVETTVHTGSKIVKSALNGASPAQIVDETATELRTIAQRSLGFGEHESEDDDSSRHRCSEQELKARGAALLQRSADVRWNDDMHPAYERILEEIAPDEARILKYLALNGAQPTVDVRTTRPFGVGSELVAERLSMIGEEAGCRHLDRTNAYLNNLFRLGLLWFSKEKVEPSRYQVVEVQPIVQDAMKRAGRSPSTVHRSVHLTPFGVDFCKTCLPLDSPGYGGPIVL</sequence>
<dbReference type="EMBL" id="JBHSXX010000001">
    <property type="protein sequence ID" value="MFC6871287.1"/>
    <property type="molecule type" value="Genomic_DNA"/>
</dbReference>
<feature type="region of interest" description="Disordered" evidence="1">
    <location>
        <begin position="1"/>
        <end position="21"/>
    </location>
</feature>
<name>A0ABW2C7K0_9PSEU</name>
<accession>A0ABW2C7K0</accession>
<dbReference type="InterPro" id="IPR025506">
    <property type="entry name" value="Abi_alpha"/>
</dbReference>
<reference evidence="3" key="1">
    <citation type="journal article" date="2019" name="Int. J. Syst. Evol. Microbiol.">
        <title>The Global Catalogue of Microorganisms (GCM) 10K type strain sequencing project: providing services to taxonomists for standard genome sequencing and annotation.</title>
        <authorList>
            <consortium name="The Broad Institute Genomics Platform"/>
            <consortium name="The Broad Institute Genome Sequencing Center for Infectious Disease"/>
            <person name="Wu L."/>
            <person name="Ma J."/>
        </authorList>
    </citation>
    <scope>NUCLEOTIDE SEQUENCE [LARGE SCALE GENOMIC DNA]</scope>
    <source>
        <strain evidence="3">KCTC 32255</strain>
    </source>
</reference>
<dbReference type="Pfam" id="PF14337">
    <property type="entry name" value="Abi_alpha"/>
    <property type="match status" value="1"/>
</dbReference>